<keyword evidence="5" id="KW-1185">Reference proteome</keyword>
<dbReference type="PRINTS" id="PR01415">
    <property type="entry name" value="ANKYRIN"/>
</dbReference>
<dbReference type="Proteomes" id="UP001642464">
    <property type="component" value="Unassembled WGS sequence"/>
</dbReference>
<feature type="repeat" description="ANK" evidence="3">
    <location>
        <begin position="387"/>
        <end position="407"/>
    </location>
</feature>
<dbReference type="PANTHER" id="PTHR24173">
    <property type="entry name" value="ANKYRIN REPEAT CONTAINING"/>
    <property type="match status" value="1"/>
</dbReference>
<dbReference type="Pfam" id="PF00023">
    <property type="entry name" value="Ank"/>
    <property type="match status" value="1"/>
</dbReference>
<gene>
    <name evidence="4" type="ORF">SCF082_LOCUS53174</name>
</gene>
<accession>A0ABP0SRR4</accession>
<dbReference type="Gene3D" id="1.25.40.20">
    <property type="entry name" value="Ankyrin repeat-containing domain"/>
    <property type="match status" value="3"/>
</dbReference>
<evidence type="ECO:0000313" key="4">
    <source>
        <dbReference type="EMBL" id="CAK9114829.1"/>
    </source>
</evidence>
<sequence length="512" mass="56195">MVCDDDFTTFSRAWCLYEAMRALQLGLPLDLTTPAGCVTQSAGHLGLRNTFQKLGQKLLEIDVAKAETLRRTDRAMILQEIQLVVGHEQLNLYLRSFFGEKLRKLVERPEQEGVCVNARVSFQLEIARYEARRVSWHGRTALHSKVQSCDKTELQLHLRHMGLAAEGDLNEVDDQGRTPLHYAMRFNPHANDVVEVLLNARAEVATDEHYVQPLHWAAAAGQIDAVQMLSSLDSIAAKDDMGLTPLHWAAMHGQTTTLKFLIDQRASINVPAQGALGRTPLLLAAAAGEEEVVIKLLDHQAKLTTAKNGVSLLHEAAKHGAANVLKRSLQSFSPEDLNRATPEGLLPALHLLCMYGAGASEEGGPNRLEALRLLLEHRADLEARDSQGRTPLHRAASAGASELLELLCAQLLERNCSLDPVATDGTTPLHAAARRNHQSVVSCLIQRRAEVNKQNKEDRSRTALHMAAEVKAYEAAKTLLNHGADHALQDTNQTDAQAVAKEAGYDLLALIQ</sequence>
<feature type="repeat" description="ANK" evidence="3">
    <location>
        <begin position="241"/>
        <end position="273"/>
    </location>
</feature>
<dbReference type="PANTHER" id="PTHR24173:SF74">
    <property type="entry name" value="ANKYRIN REPEAT DOMAIN-CONTAINING PROTEIN 16"/>
    <property type="match status" value="1"/>
</dbReference>
<evidence type="ECO:0000313" key="5">
    <source>
        <dbReference type="Proteomes" id="UP001642464"/>
    </source>
</evidence>
<comment type="caution">
    <text evidence="4">The sequence shown here is derived from an EMBL/GenBank/DDBJ whole genome shotgun (WGS) entry which is preliminary data.</text>
</comment>
<dbReference type="InterPro" id="IPR002110">
    <property type="entry name" value="Ankyrin_rpt"/>
</dbReference>
<keyword evidence="1" id="KW-0677">Repeat</keyword>
<dbReference type="Pfam" id="PF13637">
    <property type="entry name" value="Ank_4"/>
    <property type="match status" value="1"/>
</dbReference>
<evidence type="ECO:0000256" key="3">
    <source>
        <dbReference type="PROSITE-ProRule" id="PRU00023"/>
    </source>
</evidence>
<dbReference type="SUPFAM" id="SSF48403">
    <property type="entry name" value="Ankyrin repeat"/>
    <property type="match status" value="1"/>
</dbReference>
<dbReference type="PROSITE" id="PS50088">
    <property type="entry name" value="ANK_REPEAT"/>
    <property type="match status" value="6"/>
</dbReference>
<reference evidence="4 5" key="1">
    <citation type="submission" date="2024-02" db="EMBL/GenBank/DDBJ databases">
        <authorList>
            <person name="Chen Y."/>
            <person name="Shah S."/>
            <person name="Dougan E. K."/>
            <person name="Thang M."/>
            <person name="Chan C."/>
        </authorList>
    </citation>
    <scope>NUCLEOTIDE SEQUENCE [LARGE SCALE GENOMIC DNA]</scope>
</reference>
<evidence type="ECO:0000256" key="2">
    <source>
        <dbReference type="ARBA" id="ARBA00023043"/>
    </source>
</evidence>
<organism evidence="4 5">
    <name type="scientific">Durusdinium trenchii</name>
    <dbReference type="NCBI Taxonomy" id="1381693"/>
    <lineage>
        <taxon>Eukaryota</taxon>
        <taxon>Sar</taxon>
        <taxon>Alveolata</taxon>
        <taxon>Dinophyceae</taxon>
        <taxon>Suessiales</taxon>
        <taxon>Symbiodiniaceae</taxon>
        <taxon>Durusdinium</taxon>
    </lineage>
</organism>
<feature type="repeat" description="ANK" evidence="3">
    <location>
        <begin position="175"/>
        <end position="209"/>
    </location>
</feature>
<proteinExistence type="predicted"/>
<feature type="repeat" description="ANK" evidence="3">
    <location>
        <begin position="424"/>
        <end position="456"/>
    </location>
</feature>
<evidence type="ECO:0000256" key="1">
    <source>
        <dbReference type="ARBA" id="ARBA00022737"/>
    </source>
</evidence>
<feature type="repeat" description="ANK" evidence="3">
    <location>
        <begin position="276"/>
        <end position="308"/>
    </location>
</feature>
<feature type="repeat" description="ANK" evidence="3">
    <location>
        <begin position="459"/>
        <end position="491"/>
    </location>
</feature>
<keyword evidence="2 3" id="KW-0040">ANK repeat</keyword>
<protein>
    <submittedName>
        <fullName evidence="4">Ankyrin-3 (ANK-3) (Ankyrin-G)</fullName>
    </submittedName>
</protein>
<dbReference type="PROSITE" id="PS50297">
    <property type="entry name" value="ANK_REP_REGION"/>
    <property type="match status" value="6"/>
</dbReference>
<dbReference type="SMART" id="SM00248">
    <property type="entry name" value="ANK"/>
    <property type="match status" value="9"/>
</dbReference>
<name>A0ABP0SRR4_9DINO</name>
<dbReference type="InterPro" id="IPR036770">
    <property type="entry name" value="Ankyrin_rpt-contain_sf"/>
</dbReference>
<dbReference type="Pfam" id="PF12796">
    <property type="entry name" value="Ank_2"/>
    <property type="match status" value="2"/>
</dbReference>
<dbReference type="EMBL" id="CAXAMM010044462">
    <property type="protein sequence ID" value="CAK9114829.1"/>
    <property type="molecule type" value="Genomic_DNA"/>
</dbReference>